<dbReference type="Proteomes" id="UP000676336">
    <property type="component" value="Unassembled WGS sequence"/>
</dbReference>
<organism evidence="2 3">
    <name type="scientific">Rotaria magnacalcarata</name>
    <dbReference type="NCBI Taxonomy" id="392030"/>
    <lineage>
        <taxon>Eukaryota</taxon>
        <taxon>Metazoa</taxon>
        <taxon>Spiralia</taxon>
        <taxon>Gnathifera</taxon>
        <taxon>Rotifera</taxon>
        <taxon>Eurotatoria</taxon>
        <taxon>Bdelloidea</taxon>
        <taxon>Philodinida</taxon>
        <taxon>Philodinidae</taxon>
        <taxon>Rotaria</taxon>
    </lineage>
</organism>
<protein>
    <submittedName>
        <fullName evidence="2">Uncharacterized protein</fullName>
    </submittedName>
</protein>
<gene>
    <name evidence="2" type="ORF">SMN809_LOCUS50489</name>
</gene>
<name>A0A8S3BZM9_9BILA</name>
<evidence type="ECO:0000313" key="3">
    <source>
        <dbReference type="Proteomes" id="UP000676336"/>
    </source>
</evidence>
<accession>A0A8S3BZM9</accession>
<proteinExistence type="predicted"/>
<dbReference type="AlphaFoldDB" id="A0A8S3BZM9"/>
<feature type="non-terminal residue" evidence="2">
    <location>
        <position position="1"/>
    </location>
</feature>
<dbReference type="EMBL" id="CAJOBI010167037">
    <property type="protein sequence ID" value="CAF4873986.1"/>
    <property type="molecule type" value="Genomic_DNA"/>
</dbReference>
<evidence type="ECO:0000256" key="1">
    <source>
        <dbReference type="SAM" id="MobiDB-lite"/>
    </source>
</evidence>
<comment type="caution">
    <text evidence="2">The sequence shown here is derived from an EMBL/GenBank/DDBJ whole genome shotgun (WGS) entry which is preliminary data.</text>
</comment>
<reference evidence="2" key="1">
    <citation type="submission" date="2021-02" db="EMBL/GenBank/DDBJ databases">
        <authorList>
            <person name="Nowell W R."/>
        </authorList>
    </citation>
    <scope>NUCLEOTIDE SEQUENCE</scope>
</reference>
<feature type="region of interest" description="Disordered" evidence="1">
    <location>
        <begin position="16"/>
        <end position="68"/>
    </location>
</feature>
<evidence type="ECO:0000313" key="2">
    <source>
        <dbReference type="EMBL" id="CAF4873986.1"/>
    </source>
</evidence>
<sequence length="68" mass="7721">LENIVRGLMEVFRVDDPTAENGNGEGIEETDAFVSDQIDDEEQESYEENSRNYKKITPIANGNGRYHT</sequence>
<feature type="compositionally biased region" description="Acidic residues" evidence="1">
    <location>
        <begin position="26"/>
        <end position="47"/>
    </location>
</feature>